<evidence type="ECO:0000313" key="1">
    <source>
        <dbReference type="EMBL" id="KAF3969737.1"/>
    </source>
</evidence>
<gene>
    <name evidence="1" type="ORF">CMV_006506</name>
</gene>
<evidence type="ECO:0000313" key="2">
    <source>
        <dbReference type="Proteomes" id="UP000737018"/>
    </source>
</evidence>
<protein>
    <submittedName>
        <fullName evidence="1">Uncharacterized protein</fullName>
    </submittedName>
</protein>
<dbReference type="Proteomes" id="UP000737018">
    <property type="component" value="Unassembled WGS sequence"/>
</dbReference>
<dbReference type="OrthoDB" id="430315at2759"/>
<accession>A0A8J4RQV4</accession>
<dbReference type="EMBL" id="JRKL02000615">
    <property type="protein sequence ID" value="KAF3969737.1"/>
    <property type="molecule type" value="Genomic_DNA"/>
</dbReference>
<name>A0A8J4RQV4_9ROSI</name>
<organism evidence="1 2">
    <name type="scientific">Castanea mollissima</name>
    <name type="common">Chinese chestnut</name>
    <dbReference type="NCBI Taxonomy" id="60419"/>
    <lineage>
        <taxon>Eukaryota</taxon>
        <taxon>Viridiplantae</taxon>
        <taxon>Streptophyta</taxon>
        <taxon>Embryophyta</taxon>
        <taxon>Tracheophyta</taxon>
        <taxon>Spermatophyta</taxon>
        <taxon>Magnoliopsida</taxon>
        <taxon>eudicotyledons</taxon>
        <taxon>Gunneridae</taxon>
        <taxon>Pentapetalae</taxon>
        <taxon>rosids</taxon>
        <taxon>fabids</taxon>
        <taxon>Fagales</taxon>
        <taxon>Fagaceae</taxon>
        <taxon>Castanea</taxon>
    </lineage>
</organism>
<comment type="caution">
    <text evidence="1">The sequence shown here is derived from an EMBL/GenBank/DDBJ whole genome shotgun (WGS) entry which is preliminary data.</text>
</comment>
<keyword evidence="2" id="KW-1185">Reference proteome</keyword>
<proteinExistence type="predicted"/>
<reference evidence="1" key="1">
    <citation type="submission" date="2020-03" db="EMBL/GenBank/DDBJ databases">
        <title>Castanea mollissima Vanexum genome sequencing.</title>
        <authorList>
            <person name="Staton M."/>
        </authorList>
    </citation>
    <scope>NUCLEOTIDE SEQUENCE</scope>
    <source>
        <tissue evidence="1">Leaf</tissue>
    </source>
</reference>
<sequence>MEKLLMSSIPFIDASNCCTLQVSQLSSIGYFATFCTFDSIIFKTRGEVDRRNVLLEHFYVENWWLGIEIYKKAQNREASILKAIGNRAESLFGIVAEQDKFSKNKLKGQTGDCGGLLGIRCSAVPDSVESSDGCNNPCAVFKTNEYYCNSGICGPTNIPKLSRISA</sequence>
<dbReference type="AlphaFoldDB" id="A0A8J4RQV4"/>